<name>A0ABS3CIR5_9BACT</name>
<protein>
    <recommendedName>
        <fullName evidence="4">Mobilisation protein (MobC)</fullName>
    </recommendedName>
</protein>
<dbReference type="InterPro" id="IPR045788">
    <property type="entry name" value="MobC_2"/>
</dbReference>
<keyword evidence="1" id="KW-0175">Coiled coil</keyword>
<feature type="coiled-coil region" evidence="1">
    <location>
        <begin position="106"/>
        <end position="133"/>
    </location>
</feature>
<organism evidence="2 3">
    <name type="scientific">Algoriphagus pacificus</name>
    <dbReference type="NCBI Taxonomy" id="2811234"/>
    <lineage>
        <taxon>Bacteria</taxon>
        <taxon>Pseudomonadati</taxon>
        <taxon>Bacteroidota</taxon>
        <taxon>Cytophagia</taxon>
        <taxon>Cytophagales</taxon>
        <taxon>Cyclobacteriaceae</taxon>
        <taxon>Algoriphagus</taxon>
    </lineage>
</organism>
<sequence length="138" mass="15956">MESGQLSKGNQSKGFPHRVEARVSSKTFKQLCELLTSSDNHSMSSLVREILENKKLLIRYQDHSFDDWMEELVLIHQEINRIGININQVTKNFNGSKNAMHQILMGKKLSQQLKSVKNQMKMLETNLAKIQSKWLSEL</sequence>
<evidence type="ECO:0000256" key="1">
    <source>
        <dbReference type="SAM" id="Coils"/>
    </source>
</evidence>
<dbReference type="Pfam" id="PF19514">
    <property type="entry name" value="MobC_2"/>
    <property type="match status" value="1"/>
</dbReference>
<dbReference type="EMBL" id="JAFKCU010000003">
    <property type="protein sequence ID" value="MBN7816993.1"/>
    <property type="molecule type" value="Genomic_DNA"/>
</dbReference>
<proteinExistence type="predicted"/>
<dbReference type="RefSeq" id="WP_206587642.1">
    <property type="nucleotide sequence ID" value="NZ_JAFKCU010000003.1"/>
</dbReference>
<evidence type="ECO:0000313" key="2">
    <source>
        <dbReference type="EMBL" id="MBN7816993.1"/>
    </source>
</evidence>
<gene>
    <name evidence="2" type="ORF">J0A69_16230</name>
</gene>
<reference evidence="2 3" key="1">
    <citation type="submission" date="2021-03" db="EMBL/GenBank/DDBJ databases">
        <title>novel species isolated from a fishpond in China.</title>
        <authorList>
            <person name="Lu H."/>
            <person name="Cai Z."/>
        </authorList>
    </citation>
    <scope>NUCLEOTIDE SEQUENCE [LARGE SCALE GENOMIC DNA]</scope>
    <source>
        <strain evidence="2 3">YJ13C</strain>
    </source>
</reference>
<evidence type="ECO:0008006" key="4">
    <source>
        <dbReference type="Google" id="ProtNLM"/>
    </source>
</evidence>
<keyword evidence="3" id="KW-1185">Reference proteome</keyword>
<dbReference type="Proteomes" id="UP000664480">
    <property type="component" value="Unassembled WGS sequence"/>
</dbReference>
<evidence type="ECO:0000313" key="3">
    <source>
        <dbReference type="Proteomes" id="UP000664480"/>
    </source>
</evidence>
<comment type="caution">
    <text evidence="2">The sequence shown here is derived from an EMBL/GenBank/DDBJ whole genome shotgun (WGS) entry which is preliminary data.</text>
</comment>
<accession>A0ABS3CIR5</accession>